<dbReference type="GO" id="GO:0090729">
    <property type="term" value="F:toxin activity"/>
    <property type="evidence" value="ECO:0007669"/>
    <property type="project" value="UniProtKB-KW"/>
</dbReference>
<evidence type="ECO:0000256" key="4">
    <source>
        <dbReference type="ARBA" id="ARBA00023026"/>
    </source>
</evidence>
<dbReference type="Pfam" id="PF04830">
    <property type="entry name" value="DUF637"/>
    <property type="match status" value="1"/>
</dbReference>
<name>A0A7C9KEF4_9GAMM</name>
<evidence type="ECO:0000256" key="2">
    <source>
        <dbReference type="ARBA" id="ARBA00022656"/>
    </source>
</evidence>
<dbReference type="Pfam" id="PF14021">
    <property type="entry name" value="TNT"/>
    <property type="match status" value="1"/>
</dbReference>
<dbReference type="SUPFAM" id="SSF51126">
    <property type="entry name" value="Pectin lyase-like"/>
    <property type="match status" value="1"/>
</dbReference>
<evidence type="ECO:0000256" key="6">
    <source>
        <dbReference type="SAM" id="SignalP"/>
    </source>
</evidence>
<dbReference type="Gene3D" id="2.160.20.10">
    <property type="entry name" value="Single-stranded right-handed beta-helix, Pectin lyase-like"/>
    <property type="match status" value="1"/>
</dbReference>
<dbReference type="InterPro" id="IPR011050">
    <property type="entry name" value="Pectin_lyase_fold/virulence"/>
</dbReference>
<protein>
    <submittedName>
        <fullName evidence="8">DUF4237 domain-containing protein</fullName>
    </submittedName>
</protein>
<evidence type="ECO:0000313" key="8">
    <source>
        <dbReference type="EMBL" id="MQL49182.1"/>
    </source>
</evidence>
<keyword evidence="4" id="KW-0843">Virulence</keyword>
<evidence type="ECO:0000256" key="3">
    <source>
        <dbReference type="ARBA" id="ARBA00022913"/>
    </source>
</evidence>
<dbReference type="InterPro" id="IPR006914">
    <property type="entry name" value="VENN_dom"/>
</dbReference>
<dbReference type="InterPro" id="IPR025331">
    <property type="entry name" value="TNT"/>
</dbReference>
<dbReference type="InterPro" id="IPR012334">
    <property type="entry name" value="Pectin_lyas_fold"/>
</dbReference>
<gene>
    <name evidence="8" type="ORF">GEA64_14955</name>
</gene>
<evidence type="ECO:0000256" key="5">
    <source>
        <dbReference type="SAM" id="MobiDB-lite"/>
    </source>
</evidence>
<comment type="subcellular location">
    <subcellularLocation>
        <location evidence="1">Target cell</location>
        <location evidence="1">Target cell cytoplasm</location>
    </subcellularLocation>
</comment>
<keyword evidence="3" id="KW-1266">Target cell cytoplasm</keyword>
<dbReference type="SMART" id="SM00912">
    <property type="entry name" value="Haemagg_act"/>
    <property type="match status" value="1"/>
</dbReference>
<feature type="region of interest" description="Disordered" evidence="5">
    <location>
        <begin position="1595"/>
        <end position="1618"/>
    </location>
</feature>
<dbReference type="EMBL" id="WHZZ01000005">
    <property type="protein sequence ID" value="MQL49182.1"/>
    <property type="molecule type" value="Genomic_DNA"/>
</dbReference>
<dbReference type="NCBIfam" id="TIGR01901">
    <property type="entry name" value="adhes_NPXG"/>
    <property type="match status" value="1"/>
</dbReference>
<comment type="caution">
    <text evidence="8">The sequence shown here is derived from an EMBL/GenBank/DDBJ whole genome shotgun (WGS) entry which is preliminary data.</text>
</comment>
<dbReference type="InterPro" id="IPR053024">
    <property type="entry name" value="Fungal_surface_NADase"/>
</dbReference>
<feature type="domain" description="Filamentous haemagglutinin FhaB/tRNA nuclease CdiA-like TPS" evidence="7">
    <location>
        <begin position="45"/>
        <end position="165"/>
    </location>
</feature>
<dbReference type="Pfam" id="PF13332">
    <property type="entry name" value="Fil_haemagg_2"/>
    <property type="match status" value="2"/>
</dbReference>
<feature type="compositionally biased region" description="Polar residues" evidence="5">
    <location>
        <begin position="1605"/>
        <end position="1617"/>
    </location>
</feature>
<dbReference type="RefSeq" id="WP_152963264.1">
    <property type="nucleotide sequence ID" value="NZ_CAWOZU010000020.1"/>
</dbReference>
<dbReference type="InterPro" id="IPR006915">
    <property type="entry name" value="DUF637_hemagglutn_put"/>
</dbReference>
<dbReference type="Pfam" id="PF04829">
    <property type="entry name" value="PT-VENN"/>
    <property type="match status" value="1"/>
</dbReference>
<keyword evidence="6" id="KW-0732">Signal</keyword>
<dbReference type="PANTHER" id="PTHR42059:SF1">
    <property type="entry name" value="TNT DOMAIN-CONTAINING PROTEIN"/>
    <property type="match status" value="1"/>
</dbReference>
<reference evidence="8 9" key="1">
    <citation type="journal article" date="2019" name="Nature">
        <title>A new antibiotic selectively kills Gram-negative pathogens.</title>
        <authorList>
            <person name="Imai Y."/>
            <person name="Meyer K.J."/>
            <person name="Iinishi A."/>
            <person name="Favre-Godal Q."/>
            <person name="Green R."/>
            <person name="Manuse S."/>
            <person name="Caboni M."/>
            <person name="Mori M."/>
            <person name="Niles S."/>
            <person name="Ghiglieri M."/>
            <person name="Honrao C."/>
            <person name="Ma X."/>
            <person name="Guo J.J."/>
            <person name="Makriyannis A."/>
            <person name="Linares-Otoya L."/>
            <person name="Boehringer N."/>
            <person name="Wuisan Z.G."/>
            <person name="Kaur H."/>
            <person name="Wu R."/>
            <person name="Mateus A."/>
            <person name="Typas A."/>
            <person name="Savitski M.M."/>
            <person name="Espinoza J.L."/>
            <person name="O'Rourke A."/>
            <person name="Nelson K.E."/>
            <person name="Hiller S."/>
            <person name="Noinaj N."/>
            <person name="Schaeberle T.F."/>
            <person name="D'Onofrio A."/>
            <person name="Lewis K."/>
        </authorList>
    </citation>
    <scope>NUCLEOTIDE SEQUENCE [LARGE SCALE GENOMIC DNA]</scope>
    <source>
        <strain evidence="8 9">HGB 1456</strain>
    </source>
</reference>
<sequence length="1742" mass="184430">MDKRNTPLTRATSYLLIYLTAVYPLHPAIAAGITPDNSQTQVQNQSNVPVVNIATPNSAGISHNTYQEFNVATQGAVLNNATQAAQSQLAGQLNANPNLNGNAAELIINEVTGSGRSELQGQLEIVGNKANVMIANPNGITCDGCGFINTAGATLTTGKPQFDKQGALEALEVKQGQMTLGGKGLDGKATDYVDIISRATELNGKIQANTLSLTQGANRISLKDGTVKSIAGEGAKPQLAIDTKALGGMYANKIRLVATEEGVGVNLKDLTSDQRDITLNVNGKIELGNTKAKTDLNIMGKETYIAPNITVQAGQDMTLANTTLENKGRVTAGRDMRVWGDTVRNSGDKALLQANDNLWIQKDAQGNKGQLVENRSATIKTQRGDMVIRTHQLNNVRDVFTTQWQEKKPDSHSFTANVLGNGWKDDPNLLIIIEPYLNNPPAGKWFGHVNIKDNPHVNDSQKTFTVTGTSPEAQILAGNNLYLNGDQVLNARSKIAANKNLIMTGNRYLNSSVSPGSLYGFTSYSFPTINEHFRWKNGIGHSIDDAKKQFPDMELEPVYVDLIKQDNSTAFYPSGAVMGTVSAGENFVADFNDEITFDAQSFRGDASLKERGYNGVNTVVSARNIVLHANNIRGDSGFQAKQDFSAIAENNLNLQHADLRAGHSLSLLAVNNLSATQTVLDGKDISLIARQGDIRFSEPDIRYYDSDGQPHVSQLNAGEKVTLQAGNNIQLENVAVAKNTQLGLYAGQDIQLVRNESRLTHAPPGKPPANNESRLKQVGEWESRGDMVLSAGHTLQIQGLTFKAGQSISLHGGQDIDLSPRVLNKDDDNAFKTQRRPEMRTQLLAGHHLTLNAARDINLQGTNLRANNQATVLAGRNMTLAALPYSALAHPSDEHQDERHQGADLRGEKGLTLAANGSLTMQGSTLNSAGHIMLASGGNMRVESVRNHTSGGGTERYTQQGTGINSGGNLTILASGSILFQATTLMAKGAMDIAAQGGFLYAQAMEETYRWEEQKKSCKKFLGIQSCTVFGSRTETRRKESATNKVTEFTAGGNINLLAKDDVTLEAAKVNTQKNAGITSRTGQVNFKAVKNTTFEQTLTDSSGFFITHSDKGYIEDKWALPAIHFGGKLTVEAANGINADIKAQHGQSLHNAVTVFGNTPETAWLKGLSDRQDVQWNLVNDAYDSWDYKSQHLNPVVSAVIAIAVAAVTAGAGITASVAGSAAGTAGSAATAAGAAASTAATVSSVAYGATASGMAALASQAAVALVDNQGDLSKTLKAMGSSETVKSTITSMAMGGALAGFDTVMGWDNAANGAKLDPAKTTLPQLSNHDWSKVAQRVAGQSIISASLGTTINGGSFKDNFTTALLSNIGNQINAEGANLIGNHGQILGVPGKAISHAAVSALAAEIGGGNAKGAAVGALAAELAAITLDKTFSDPMNIQAGGKIIGGVAGAIATNSANGANSGANAGEIVIENNFLKHSDFGGLANYGQAQGSLANKMIQDGATPDELSEALAKQARGTHPEGQDPAKGLIVAWGNFFGVPLDVVLSNEQMTPQKAAEIVAGGIPNSEAKLIQFAAAKMYLSLSKYQEVSSGSEKTSRNFNKDSAITDNESGGYSSYDKFRKSNTEWNWPPKLGFAEPPKEDVLAVGTRLDRYGSANGSFLSPKGVPYENRALSPGSKAGKYHEYEVIKPLPVLQGKIAPAFDQPGGGIQILPNLPERVNVDWLIKNGYVKEVKNANHK</sequence>
<dbReference type="PANTHER" id="PTHR42059">
    <property type="entry name" value="TNT DOMAIN-CONTAINING PROTEIN"/>
    <property type="match status" value="1"/>
</dbReference>
<dbReference type="GO" id="GO:0050135">
    <property type="term" value="F:NADP+ nucleosidase activity"/>
    <property type="evidence" value="ECO:0007669"/>
    <property type="project" value="InterPro"/>
</dbReference>
<keyword evidence="2" id="KW-0800">Toxin</keyword>
<evidence type="ECO:0000259" key="7">
    <source>
        <dbReference type="SMART" id="SM00912"/>
    </source>
</evidence>
<feature type="signal peptide" evidence="6">
    <location>
        <begin position="1"/>
        <end position="30"/>
    </location>
</feature>
<feature type="chain" id="PRO_5028958725" evidence="6">
    <location>
        <begin position="31"/>
        <end position="1742"/>
    </location>
</feature>
<organism evidence="8 9">
    <name type="scientific">Photorhabdus khanii</name>
    <dbReference type="NCBI Taxonomy" id="1004150"/>
    <lineage>
        <taxon>Bacteria</taxon>
        <taxon>Pseudomonadati</taxon>
        <taxon>Pseudomonadota</taxon>
        <taxon>Gammaproteobacteria</taxon>
        <taxon>Enterobacterales</taxon>
        <taxon>Morganellaceae</taxon>
        <taxon>Photorhabdus</taxon>
    </lineage>
</organism>
<proteinExistence type="predicted"/>
<dbReference type="Pfam" id="PF05860">
    <property type="entry name" value="TPS"/>
    <property type="match status" value="1"/>
</dbReference>
<dbReference type="InterPro" id="IPR025157">
    <property type="entry name" value="Hemagglutinin_rpt"/>
</dbReference>
<dbReference type="InterPro" id="IPR008638">
    <property type="entry name" value="FhaB/CdiA-like_TPS"/>
</dbReference>
<evidence type="ECO:0000313" key="9">
    <source>
        <dbReference type="Proteomes" id="UP000481739"/>
    </source>
</evidence>
<evidence type="ECO:0000256" key="1">
    <source>
        <dbReference type="ARBA" id="ARBA00004219"/>
    </source>
</evidence>
<accession>A0A7C9KEF4</accession>
<dbReference type="Proteomes" id="UP000481739">
    <property type="component" value="Unassembled WGS sequence"/>
</dbReference>